<accession>A0A8C6ST48</accession>
<dbReference type="Proteomes" id="UP000694523">
    <property type="component" value="Unplaced"/>
</dbReference>
<dbReference type="Pfam" id="PF00750">
    <property type="entry name" value="tRNA-synt_1d"/>
    <property type="match status" value="1"/>
</dbReference>
<dbReference type="FunFam" id="1.10.730.10:FF:000006">
    <property type="entry name" value="Arginyl-tRNA synthetase 2, mitochondrial"/>
    <property type="match status" value="1"/>
</dbReference>
<evidence type="ECO:0000256" key="3">
    <source>
        <dbReference type="ARBA" id="ARBA00022598"/>
    </source>
</evidence>
<evidence type="ECO:0000256" key="10">
    <source>
        <dbReference type="ARBA" id="ARBA00049339"/>
    </source>
</evidence>
<evidence type="ECO:0000313" key="15">
    <source>
        <dbReference type="Proteomes" id="UP000694523"/>
    </source>
</evidence>
<dbReference type="PRINTS" id="PR01038">
    <property type="entry name" value="TRNASYNTHARG"/>
</dbReference>
<dbReference type="PANTHER" id="PTHR11956:SF11">
    <property type="entry name" value="ARGININE--TRNA LIGASE, MITOCHONDRIAL-RELATED"/>
    <property type="match status" value="1"/>
</dbReference>
<protein>
    <recommendedName>
        <fullName evidence="9">Probable arginine--tRNA ligase, mitochondrial</fullName>
        <ecNumber evidence="2">6.1.1.19</ecNumber>
    </recommendedName>
    <alternativeName>
        <fullName evidence="8">Arginyl-tRNA synthetase</fullName>
    </alternativeName>
</protein>
<reference evidence="14" key="1">
    <citation type="submission" date="2025-08" db="UniProtKB">
        <authorList>
            <consortium name="Ensembl"/>
        </authorList>
    </citation>
    <scope>IDENTIFICATION</scope>
</reference>
<dbReference type="InterPro" id="IPR035684">
    <property type="entry name" value="ArgRS_core"/>
</dbReference>
<dbReference type="InterPro" id="IPR036695">
    <property type="entry name" value="Arg-tRNA-synth_N_sf"/>
</dbReference>
<keyword evidence="5 12" id="KW-0067">ATP-binding</keyword>
<dbReference type="NCBIfam" id="TIGR00456">
    <property type="entry name" value="argS"/>
    <property type="match status" value="1"/>
</dbReference>
<organism evidence="14 15">
    <name type="scientific">Neogobius melanostomus</name>
    <name type="common">round goby</name>
    <dbReference type="NCBI Taxonomy" id="47308"/>
    <lineage>
        <taxon>Eukaryota</taxon>
        <taxon>Metazoa</taxon>
        <taxon>Chordata</taxon>
        <taxon>Craniata</taxon>
        <taxon>Vertebrata</taxon>
        <taxon>Euteleostomi</taxon>
        <taxon>Actinopterygii</taxon>
        <taxon>Neopterygii</taxon>
        <taxon>Teleostei</taxon>
        <taxon>Neoteleostei</taxon>
        <taxon>Acanthomorphata</taxon>
        <taxon>Gobiaria</taxon>
        <taxon>Gobiiformes</taxon>
        <taxon>Gobioidei</taxon>
        <taxon>Gobiidae</taxon>
        <taxon>Benthophilinae</taxon>
        <taxon>Neogobiini</taxon>
        <taxon>Neogobius</taxon>
    </lineage>
</organism>
<dbReference type="GO" id="GO:0032543">
    <property type="term" value="P:mitochondrial translation"/>
    <property type="evidence" value="ECO:0007669"/>
    <property type="project" value="TreeGrafter"/>
</dbReference>
<evidence type="ECO:0000313" key="14">
    <source>
        <dbReference type="Ensembl" id="ENSNMLP00000010537.1"/>
    </source>
</evidence>
<dbReference type="PROSITE" id="PS00178">
    <property type="entry name" value="AA_TRNA_LIGASE_I"/>
    <property type="match status" value="1"/>
</dbReference>
<feature type="domain" description="DALR anticodon binding" evidence="13">
    <location>
        <begin position="478"/>
        <end position="593"/>
    </location>
</feature>
<dbReference type="InterPro" id="IPR001278">
    <property type="entry name" value="Arg-tRNA-ligase"/>
</dbReference>
<dbReference type="GO" id="GO:0005739">
    <property type="term" value="C:mitochondrion"/>
    <property type="evidence" value="ECO:0007669"/>
    <property type="project" value="TreeGrafter"/>
</dbReference>
<proteinExistence type="inferred from homology"/>
<evidence type="ECO:0000259" key="13">
    <source>
        <dbReference type="SMART" id="SM00836"/>
    </source>
</evidence>
<dbReference type="InterPro" id="IPR009080">
    <property type="entry name" value="tRNAsynth_Ia_anticodon-bd"/>
</dbReference>
<dbReference type="SMART" id="SM00836">
    <property type="entry name" value="DALR_1"/>
    <property type="match status" value="1"/>
</dbReference>
<evidence type="ECO:0000256" key="2">
    <source>
        <dbReference type="ARBA" id="ARBA00012837"/>
    </source>
</evidence>
<dbReference type="InterPro" id="IPR008909">
    <property type="entry name" value="DALR_anticod-bd"/>
</dbReference>
<evidence type="ECO:0000256" key="6">
    <source>
        <dbReference type="ARBA" id="ARBA00022917"/>
    </source>
</evidence>
<evidence type="ECO:0000256" key="7">
    <source>
        <dbReference type="ARBA" id="ARBA00023146"/>
    </source>
</evidence>
<evidence type="ECO:0000256" key="11">
    <source>
        <dbReference type="ARBA" id="ARBA00049595"/>
    </source>
</evidence>
<keyword evidence="4 12" id="KW-0547">Nucleotide-binding</keyword>
<keyword evidence="7 12" id="KW-0030">Aminoacyl-tRNA synthetase</keyword>
<reference evidence="14" key="2">
    <citation type="submission" date="2025-09" db="UniProtKB">
        <authorList>
            <consortium name="Ensembl"/>
        </authorList>
    </citation>
    <scope>IDENTIFICATION</scope>
</reference>
<dbReference type="PANTHER" id="PTHR11956">
    <property type="entry name" value="ARGINYL-TRNA SYNTHETASE"/>
    <property type="match status" value="1"/>
</dbReference>
<dbReference type="Gene3D" id="1.10.730.10">
    <property type="entry name" value="Isoleucyl-tRNA Synthetase, Domain 1"/>
    <property type="match status" value="1"/>
</dbReference>
<dbReference type="AlphaFoldDB" id="A0A8C6ST48"/>
<dbReference type="Gene3D" id="3.40.50.620">
    <property type="entry name" value="HUPs"/>
    <property type="match status" value="1"/>
</dbReference>
<dbReference type="InterPro" id="IPR014729">
    <property type="entry name" value="Rossmann-like_a/b/a_fold"/>
</dbReference>
<comment type="function">
    <text evidence="11">Catalyzes the attachment of arginine to tRNA(Arg) in a two-step reaction: arginine is first activated by ATP to form Arg-AMP and then transferred to the acceptor end of tRNA(Arg).</text>
</comment>
<keyword evidence="6 12" id="KW-0648">Protein biosynthesis</keyword>
<evidence type="ECO:0000256" key="12">
    <source>
        <dbReference type="RuleBase" id="RU363038"/>
    </source>
</evidence>
<dbReference type="SUPFAM" id="SSF52374">
    <property type="entry name" value="Nucleotidylyl transferase"/>
    <property type="match status" value="1"/>
</dbReference>
<sequence>MACLFRRTIAAKLSRVLQQPEELLLPALSAVPVFRKQQTPDFKLLVSLLRLNGILPITEDIQLQTEDLTRQLKPDTVVEDISAGSGAVNFTINRKLLIQKMLEPFESESNTTFGLNSELLNTLKRGVTLVEYSSPNIAKKFHAGHLRSTIIGNFIANLKQALGNNVVRMNYLGDWGMQFGLLGAGFIRFGSHSKLKNNPLQHLFEVSSSTLSAKTCSVTVYVQVNREAEHNENLRQEARDFFRKLEEHDAEAVSLWQRFRDITVEEYQHVYKRLGVHFDVYSGESLHQSQALEVVQQLQSRGLLKTSDKGTGVVDLSSSGDMSNVCTVLRSDGTTLYITRDIAAAVDRKERYHFTEMIYVTDKSQANHFQQLFQILSASGHPWSESCRHVPFGLVKGMKTRTGEVVFLEDVLDEARTRMLHNMSRAQTTKELEDPEDTAEKVGIGALIVQDFKGPLLSDYSFDWDRILQAQGDTGVFLQYTHARLCSLLQKNEDLEAAHFDASLLTEPSAISIVQHLLRYDEVLLQCSQDLQPKHLVNFLLKLCHLIAAAHRELPVKGSPVQVAQTRRRLFRGSCSVLANGMRLLGITPVHKM</sequence>
<dbReference type="Ensembl" id="ENSNMLT00000011918.1">
    <property type="protein sequence ID" value="ENSNMLP00000010537.1"/>
    <property type="gene ID" value="ENSNMLG00000006097.1"/>
</dbReference>
<dbReference type="Gene3D" id="3.30.1360.70">
    <property type="entry name" value="Arginyl tRNA synthetase N-terminal domain"/>
    <property type="match status" value="1"/>
</dbReference>
<dbReference type="FunFam" id="3.40.50.620:FF:000058">
    <property type="entry name" value="Mitochondrial arginyl-tRNA synthetase"/>
    <property type="match status" value="1"/>
</dbReference>
<dbReference type="Pfam" id="PF05746">
    <property type="entry name" value="DALR_1"/>
    <property type="match status" value="1"/>
</dbReference>
<dbReference type="GO" id="GO:0006420">
    <property type="term" value="P:arginyl-tRNA aminoacylation"/>
    <property type="evidence" value="ECO:0007669"/>
    <property type="project" value="InterPro"/>
</dbReference>
<evidence type="ECO:0000256" key="8">
    <source>
        <dbReference type="ARBA" id="ARBA00033033"/>
    </source>
</evidence>
<dbReference type="EC" id="6.1.1.19" evidence="2"/>
<evidence type="ECO:0000256" key="1">
    <source>
        <dbReference type="ARBA" id="ARBA00005594"/>
    </source>
</evidence>
<comment type="catalytic activity">
    <reaction evidence="10">
        <text>tRNA(Arg) + L-arginine + ATP = L-arginyl-tRNA(Arg) + AMP + diphosphate</text>
        <dbReference type="Rhea" id="RHEA:20301"/>
        <dbReference type="Rhea" id="RHEA-COMP:9658"/>
        <dbReference type="Rhea" id="RHEA-COMP:9673"/>
        <dbReference type="ChEBI" id="CHEBI:30616"/>
        <dbReference type="ChEBI" id="CHEBI:32682"/>
        <dbReference type="ChEBI" id="CHEBI:33019"/>
        <dbReference type="ChEBI" id="CHEBI:78442"/>
        <dbReference type="ChEBI" id="CHEBI:78513"/>
        <dbReference type="ChEBI" id="CHEBI:456215"/>
        <dbReference type="EC" id="6.1.1.19"/>
    </reaction>
</comment>
<dbReference type="SUPFAM" id="SSF47323">
    <property type="entry name" value="Anticodon-binding domain of a subclass of class I aminoacyl-tRNA synthetases"/>
    <property type="match status" value="1"/>
</dbReference>
<evidence type="ECO:0000256" key="9">
    <source>
        <dbReference type="ARBA" id="ARBA00039495"/>
    </source>
</evidence>
<dbReference type="GO" id="GO:0005524">
    <property type="term" value="F:ATP binding"/>
    <property type="evidence" value="ECO:0007669"/>
    <property type="project" value="UniProtKB-KW"/>
</dbReference>
<dbReference type="InterPro" id="IPR001412">
    <property type="entry name" value="aa-tRNA-synth_I_CS"/>
</dbReference>
<name>A0A8C6ST48_9GOBI</name>
<keyword evidence="3 12" id="KW-0436">Ligase</keyword>
<comment type="similarity">
    <text evidence="1 12">Belongs to the class-I aminoacyl-tRNA synthetase family.</text>
</comment>
<evidence type="ECO:0000256" key="4">
    <source>
        <dbReference type="ARBA" id="ARBA00022741"/>
    </source>
</evidence>
<keyword evidence="15" id="KW-1185">Reference proteome</keyword>
<dbReference type="GO" id="GO:0004814">
    <property type="term" value="F:arginine-tRNA ligase activity"/>
    <property type="evidence" value="ECO:0007669"/>
    <property type="project" value="UniProtKB-EC"/>
</dbReference>
<evidence type="ECO:0000256" key="5">
    <source>
        <dbReference type="ARBA" id="ARBA00022840"/>
    </source>
</evidence>